<accession>A0A974NJM0</accession>
<dbReference type="RefSeq" id="WP_040374627.1">
    <property type="nucleotide sequence ID" value="NZ_CP068053.1"/>
</dbReference>
<dbReference type="EMBL" id="CP068053">
    <property type="protein sequence ID" value="QQS98967.1"/>
    <property type="molecule type" value="Genomic_DNA"/>
</dbReference>
<protein>
    <recommendedName>
        <fullName evidence="3">Methyl-accepting chemotaxis protein</fullName>
    </recommendedName>
</protein>
<evidence type="ECO:0000313" key="2">
    <source>
        <dbReference type="Proteomes" id="UP000595254"/>
    </source>
</evidence>
<sequence length="83" mass="9197">MDLQQGMNQQLQDIAGHIGHLSAEGGLISNSMIELKQKHQYNDGNITEIATAIEQVSATFQEISAHVEHVSQKSEHLYALQNK</sequence>
<dbReference type="Gene3D" id="1.10.287.950">
    <property type="entry name" value="Methyl-accepting chemotaxis protein"/>
    <property type="match status" value="1"/>
</dbReference>
<reference evidence="1 2" key="1">
    <citation type="submission" date="2021-01" db="EMBL/GenBank/DDBJ databases">
        <title>FDA dAtabase for Regulatory Grade micrObial Sequences (FDA-ARGOS): Supporting development and validation of Infectious Disease Dx tests.</title>
        <authorList>
            <person name="Nelson B."/>
            <person name="Plummer A."/>
            <person name="Tallon L."/>
            <person name="Sadzewicz L."/>
            <person name="Zhao X."/>
            <person name="Boylan J."/>
            <person name="Ott S."/>
            <person name="Bowen H."/>
            <person name="Vavikolanu K."/>
            <person name="Mehta A."/>
            <person name="Aluvathingal J."/>
            <person name="Nadendla S."/>
            <person name="Myers T."/>
            <person name="Yan Y."/>
            <person name="Sichtig H."/>
        </authorList>
    </citation>
    <scope>NUCLEOTIDE SEQUENCE [LARGE SCALE GENOMIC DNA]</scope>
    <source>
        <strain evidence="1 2">FDAARGOS_1161</strain>
    </source>
</reference>
<dbReference type="AlphaFoldDB" id="A0A974NJM0"/>
<evidence type="ECO:0000313" key="1">
    <source>
        <dbReference type="EMBL" id="QQS98967.1"/>
    </source>
</evidence>
<proteinExistence type="predicted"/>
<dbReference type="KEGG" id="ppsr:I6J18_15050"/>
<dbReference type="SUPFAM" id="SSF58104">
    <property type="entry name" value="Methyl-accepting chemotaxis protein (MCP) signaling domain"/>
    <property type="match status" value="1"/>
</dbReference>
<dbReference type="Proteomes" id="UP000595254">
    <property type="component" value="Chromosome"/>
</dbReference>
<evidence type="ECO:0008006" key="3">
    <source>
        <dbReference type="Google" id="ProtNLM"/>
    </source>
</evidence>
<gene>
    <name evidence="1" type="ORF">I6J18_15050</name>
</gene>
<organism evidence="1 2">
    <name type="scientific">Peribacillus psychrosaccharolyticus</name>
    <name type="common">Bacillus psychrosaccharolyticus</name>
    <dbReference type="NCBI Taxonomy" id="1407"/>
    <lineage>
        <taxon>Bacteria</taxon>
        <taxon>Bacillati</taxon>
        <taxon>Bacillota</taxon>
        <taxon>Bacilli</taxon>
        <taxon>Bacillales</taxon>
        <taxon>Bacillaceae</taxon>
        <taxon>Peribacillus</taxon>
    </lineage>
</organism>
<keyword evidence="2" id="KW-1185">Reference proteome</keyword>
<name>A0A974NJM0_PERPY</name>